<proteinExistence type="predicted"/>
<protein>
    <submittedName>
        <fullName evidence="1">Uncharacterized protein</fullName>
    </submittedName>
</protein>
<gene>
    <name evidence="1" type="ORF">DFR26_0925</name>
</gene>
<dbReference type="Proteomes" id="UP000256774">
    <property type="component" value="Unassembled WGS sequence"/>
</dbReference>
<keyword evidence="2" id="KW-1185">Reference proteome</keyword>
<accession>A0A3E0H6S5</accession>
<name>A0A3E0H6S5_9GAMM</name>
<reference evidence="1 2" key="1">
    <citation type="submission" date="2018-08" db="EMBL/GenBank/DDBJ databases">
        <title>Genomic Encyclopedia of Type Strains, Phase IV (KMG-IV): sequencing the most valuable type-strain genomes for metagenomic binning, comparative biology and taxonomic classification.</title>
        <authorList>
            <person name="Goeker M."/>
        </authorList>
    </citation>
    <scope>NUCLEOTIDE SEQUENCE [LARGE SCALE GENOMIC DNA]</scope>
    <source>
        <strain evidence="1 2">DSM 26022</strain>
    </source>
</reference>
<evidence type="ECO:0000313" key="2">
    <source>
        <dbReference type="Proteomes" id="UP000256774"/>
    </source>
</evidence>
<sequence>MPINDLEGNSKANARAWKTLEFIAIYKMPDQTLDIMQKRGSWPISRVLSWTIIPLGASSPMRSSNLPVSRAGRASGHLFGLASSGVCRTGLLPDSWCALTAPFHPYLIPYGPSAVCSLLHFPSARAAQALPGTLPYEARTFLPPACRAAIVWPTPARSIRRRRHELKALIAACLRQYQGAASRNCCAKP</sequence>
<evidence type="ECO:0000313" key="1">
    <source>
        <dbReference type="EMBL" id="REH38764.1"/>
    </source>
</evidence>
<dbReference type="AlphaFoldDB" id="A0A3E0H6S5"/>
<organism evidence="1 2">
    <name type="scientific">Paraperlucidibaca baekdonensis</name>
    <dbReference type="NCBI Taxonomy" id="748120"/>
    <lineage>
        <taxon>Bacteria</taxon>
        <taxon>Pseudomonadati</taxon>
        <taxon>Pseudomonadota</taxon>
        <taxon>Gammaproteobacteria</taxon>
        <taxon>Moraxellales</taxon>
        <taxon>Moraxellaceae</taxon>
        <taxon>Paraperlucidibaca</taxon>
    </lineage>
</organism>
<comment type="caution">
    <text evidence="1">The sequence shown here is derived from an EMBL/GenBank/DDBJ whole genome shotgun (WGS) entry which is preliminary data.</text>
</comment>
<dbReference type="AntiFam" id="ANF00042">
    <property type="entry name" value="Antisense to RNaseP"/>
</dbReference>
<dbReference type="EMBL" id="QUNR01000002">
    <property type="protein sequence ID" value="REH38764.1"/>
    <property type="molecule type" value="Genomic_DNA"/>
</dbReference>
<dbReference type="AntiFam" id="ANF00041">
    <property type="entry name" value="Antisense to RNaseP"/>
</dbReference>